<dbReference type="GO" id="GO:0015558">
    <property type="term" value="F:secondary active p-aminobenzoyl-glutamate transmembrane transporter activity"/>
    <property type="evidence" value="ECO:0007669"/>
    <property type="project" value="InterPro"/>
</dbReference>
<dbReference type="PANTHER" id="PTHR30282:SF0">
    <property type="entry name" value="P-AMINOBENZOYL-GLUTAMATE TRANSPORT PROTEIN"/>
    <property type="match status" value="1"/>
</dbReference>
<dbReference type="EMBL" id="NIBG01000007">
    <property type="protein sequence ID" value="PAB59595.1"/>
    <property type="molecule type" value="Genomic_DNA"/>
</dbReference>
<keyword evidence="3" id="KW-1185">Reference proteome</keyword>
<dbReference type="Pfam" id="PF03806">
    <property type="entry name" value="ABG_transport"/>
    <property type="match status" value="1"/>
</dbReference>
<feature type="transmembrane region" description="Helical" evidence="1">
    <location>
        <begin position="222"/>
        <end position="242"/>
    </location>
</feature>
<name>A0A267ML37_9FIRM</name>
<dbReference type="InterPro" id="IPR004697">
    <property type="entry name" value="AbgT"/>
</dbReference>
<feature type="transmembrane region" description="Helical" evidence="1">
    <location>
        <begin position="178"/>
        <end position="202"/>
    </location>
</feature>
<organism evidence="2 3">
    <name type="scientific">Anaeromicrobium sediminis</name>
    <dbReference type="NCBI Taxonomy" id="1478221"/>
    <lineage>
        <taxon>Bacteria</taxon>
        <taxon>Bacillati</taxon>
        <taxon>Bacillota</taxon>
        <taxon>Clostridia</taxon>
        <taxon>Peptostreptococcales</taxon>
        <taxon>Thermotaleaceae</taxon>
        <taxon>Anaeromicrobium</taxon>
    </lineage>
</organism>
<evidence type="ECO:0000256" key="1">
    <source>
        <dbReference type="SAM" id="Phobius"/>
    </source>
</evidence>
<dbReference type="PANTHER" id="PTHR30282">
    <property type="entry name" value="P-AMINOBENZOYL GLUTAMATE TRANSPORTER"/>
    <property type="match status" value="1"/>
</dbReference>
<keyword evidence="1" id="KW-0812">Transmembrane</keyword>
<feature type="transmembrane region" description="Helical" evidence="1">
    <location>
        <begin position="276"/>
        <end position="294"/>
    </location>
</feature>
<feature type="transmembrane region" description="Helical" evidence="1">
    <location>
        <begin position="314"/>
        <end position="333"/>
    </location>
</feature>
<feature type="transmembrane region" description="Helical" evidence="1">
    <location>
        <begin position="485"/>
        <end position="513"/>
    </location>
</feature>
<dbReference type="OrthoDB" id="3314392at2"/>
<dbReference type="Proteomes" id="UP000216024">
    <property type="component" value="Unassembled WGS sequence"/>
</dbReference>
<reference evidence="2 3" key="1">
    <citation type="submission" date="2017-06" db="EMBL/GenBank/DDBJ databases">
        <title>Draft genome sequence of anaerobic fermentative bacterium Anaeromicrobium sediminis DY2726D isolated from West Pacific Ocean sediments.</title>
        <authorList>
            <person name="Zeng X."/>
        </authorList>
    </citation>
    <scope>NUCLEOTIDE SEQUENCE [LARGE SCALE GENOMIC DNA]</scope>
    <source>
        <strain evidence="2 3">DY2726D</strain>
    </source>
</reference>
<feature type="transmembrane region" description="Helical" evidence="1">
    <location>
        <begin position="96"/>
        <end position="116"/>
    </location>
</feature>
<feature type="transmembrane region" description="Helical" evidence="1">
    <location>
        <begin position="354"/>
        <end position="374"/>
    </location>
</feature>
<feature type="transmembrane region" description="Helical" evidence="1">
    <location>
        <begin position="28"/>
        <end position="49"/>
    </location>
</feature>
<evidence type="ECO:0000313" key="3">
    <source>
        <dbReference type="Proteomes" id="UP000216024"/>
    </source>
</evidence>
<sequence length="525" mass="56377">MKDVKSEGNSNSRFSNFIRRIEIIGNRLPHPFTLFVGLTVIVLLLSYLLNKAGMSVTYLAASRNAGEAPKEITVEVMNLLSYAGMRPFIEKFVKTYVGFAPLGLIMTMMIGIGMVEQTGLINAFMRKTILGAPSYMVTGVLAIVGINANLASDAGMIFTAAIGGAIFKALGRNPKVGIVTGFAAASGGFTANFMIAGTDALLSGITESAAGGMGIQAPTHPLINWYFMIAATFVVTFLTVLVTEKFTVKFLGDTNNNVDKSSLEEHKVTEKENKGLRNAGLTALIYIGLILILTVPEGSFFRNADGGILPKSTLTKGIVPILFFFFASVGIVYGKTIGVIKSEKDIPKIMQDGLSGSLSFLIVALPASMFIYFFKLSNLTTILAVNGAEFLKALNIGGIPLIIMFILLSTVINLFVTSGSAKWLILAPVFVPMFSMMGLSPALTQVAYRIGDSSTNIISPLSYYIPVIIGIMNQYKTDESETNGIGTVISLMLPYSIAYLIGFTLLLIAWYFLNISLGPGVSIFM</sequence>
<keyword evidence="1" id="KW-1133">Transmembrane helix</keyword>
<proteinExistence type="predicted"/>
<feature type="transmembrane region" description="Helical" evidence="1">
    <location>
        <begin position="128"/>
        <end position="148"/>
    </location>
</feature>
<accession>A0A267ML37</accession>
<feature type="transmembrane region" description="Helical" evidence="1">
    <location>
        <begin position="394"/>
        <end position="416"/>
    </location>
</feature>
<keyword evidence="1" id="KW-0472">Membrane</keyword>
<evidence type="ECO:0000313" key="2">
    <source>
        <dbReference type="EMBL" id="PAB59595.1"/>
    </source>
</evidence>
<feature type="transmembrane region" description="Helical" evidence="1">
    <location>
        <begin position="423"/>
        <end position="443"/>
    </location>
</feature>
<comment type="caution">
    <text evidence="2">The sequence shown here is derived from an EMBL/GenBank/DDBJ whole genome shotgun (WGS) entry which is preliminary data.</text>
</comment>
<dbReference type="AlphaFoldDB" id="A0A267ML37"/>
<protein>
    <submittedName>
        <fullName evidence="2">Transporter</fullName>
    </submittedName>
</protein>
<feature type="transmembrane region" description="Helical" evidence="1">
    <location>
        <begin position="455"/>
        <end position="473"/>
    </location>
</feature>
<dbReference type="GO" id="GO:1902604">
    <property type="term" value="P:p-aminobenzoyl-glutamate transmembrane transport"/>
    <property type="evidence" value="ECO:0007669"/>
    <property type="project" value="InterPro"/>
</dbReference>
<gene>
    <name evidence="2" type="ORF">CCE28_10245</name>
</gene>